<dbReference type="Proteomes" id="UP000048965">
    <property type="component" value="Unassembled WGS sequence"/>
</dbReference>
<reference evidence="2 3" key="2">
    <citation type="journal article" date="2015" name="Stand. Genomic Sci.">
        <title>Draft genome sequence of marine-derived Streptomyces sp. TP-A0598, a producer of anti-MRSA antibiotic lydicamycins.</title>
        <authorList>
            <person name="Komaki H."/>
            <person name="Ichikawa N."/>
            <person name="Hosoyama A."/>
            <person name="Fujita N."/>
            <person name="Igarashi Y."/>
        </authorList>
    </citation>
    <scope>NUCLEOTIDE SEQUENCE [LARGE SCALE GENOMIC DNA]</scope>
    <source>
        <strain evidence="2 3">NBRC 110027</strain>
    </source>
</reference>
<protein>
    <submittedName>
        <fullName evidence="2">Uncharacterized protein</fullName>
    </submittedName>
</protein>
<name>A0A0P4RH21_9ACTN</name>
<evidence type="ECO:0000313" key="3">
    <source>
        <dbReference type="Proteomes" id="UP000048965"/>
    </source>
</evidence>
<feature type="signal peptide" evidence="1">
    <location>
        <begin position="1"/>
        <end position="39"/>
    </location>
</feature>
<feature type="chain" id="PRO_5006068769" evidence="1">
    <location>
        <begin position="40"/>
        <end position="388"/>
    </location>
</feature>
<gene>
    <name evidence="2" type="ORF">TPA0598_19_00070</name>
</gene>
<reference evidence="3" key="1">
    <citation type="submission" date="2014-09" db="EMBL/GenBank/DDBJ databases">
        <title>Whole genome shotgun sequence of Streptomyces sp. NBRC 110027.</title>
        <authorList>
            <person name="Komaki H."/>
            <person name="Ichikawa N."/>
            <person name="Katano-Makiyama Y."/>
            <person name="Hosoyama A."/>
            <person name="Hashimoto M."/>
            <person name="Uohara A."/>
            <person name="Kitahashi Y."/>
            <person name="Ohji S."/>
            <person name="Kimura A."/>
            <person name="Yamazoe A."/>
            <person name="Igarashi Y."/>
            <person name="Fujita N."/>
        </authorList>
    </citation>
    <scope>NUCLEOTIDE SEQUENCE [LARGE SCALE GENOMIC DNA]</scope>
    <source>
        <strain evidence="3">NBRC 110027</strain>
    </source>
</reference>
<accession>A0A0P4RH21</accession>
<comment type="caution">
    <text evidence="2">The sequence shown here is derived from an EMBL/GenBank/DDBJ whole genome shotgun (WGS) entry which is preliminary data.</text>
</comment>
<dbReference type="Gene3D" id="2.80.10.50">
    <property type="match status" value="1"/>
</dbReference>
<sequence>MTVHPLRRRCVSRLNTVLAVLVAALGLVVSPVATGAAQADETPREIPVLMQAADQGNGQLAFARYVDDYCVVSASYCNPVFAYNNLDGRTPTGNMDTWGDKTDVGFSMLVNTDGSFRLRHDSSGMCINEDSSTGGISDAGDCSSSTNYTLQPARDGGGTFLVRGPGNKCLSPTNDVKWGNAVSFSECAGDDVTKQWKVQTAGDAAPPVPSNASAIALGENKITVCNWGGYAARATIDYEIKTDPQSDAVTSGHRAISSFPVKQCRTEALPAGKIAATVTLRRYTYDQVWNDYKFDDSSGNSFAGSGANDKVTSVWVVGGVHANASFHMQGTTCDSYSQFKQDSDSQLFIKESSGQESCKQASEAGGFAAGVKGAWSLFTKIITSFAGR</sequence>
<organism evidence="2 3">
    <name type="scientific">Streptomyces lydicamycinicus</name>
    <dbReference type="NCBI Taxonomy" id="1546107"/>
    <lineage>
        <taxon>Bacteria</taxon>
        <taxon>Bacillati</taxon>
        <taxon>Actinomycetota</taxon>
        <taxon>Actinomycetes</taxon>
        <taxon>Kitasatosporales</taxon>
        <taxon>Streptomycetaceae</taxon>
        <taxon>Streptomyces</taxon>
    </lineage>
</organism>
<keyword evidence="1" id="KW-0732">Signal</keyword>
<keyword evidence="3" id="KW-1185">Reference proteome</keyword>
<proteinExistence type="predicted"/>
<dbReference type="AlphaFoldDB" id="A0A0P4RH21"/>
<dbReference type="PROSITE" id="PS50231">
    <property type="entry name" value="RICIN_B_LECTIN"/>
    <property type="match status" value="1"/>
</dbReference>
<dbReference type="SUPFAM" id="SSF50370">
    <property type="entry name" value="Ricin B-like lectins"/>
    <property type="match status" value="1"/>
</dbReference>
<dbReference type="InterPro" id="IPR035992">
    <property type="entry name" value="Ricin_B-like_lectins"/>
</dbReference>
<dbReference type="EMBL" id="BBNO01000019">
    <property type="protein sequence ID" value="GAO13062.1"/>
    <property type="molecule type" value="Genomic_DNA"/>
</dbReference>
<evidence type="ECO:0000256" key="1">
    <source>
        <dbReference type="SAM" id="SignalP"/>
    </source>
</evidence>
<dbReference type="CDD" id="cd00161">
    <property type="entry name" value="beta-trefoil_Ricin-like"/>
    <property type="match status" value="1"/>
</dbReference>
<evidence type="ECO:0000313" key="2">
    <source>
        <dbReference type="EMBL" id="GAO13062.1"/>
    </source>
</evidence>